<dbReference type="RefSeq" id="WP_090804504.1">
    <property type="nucleotide sequence ID" value="NZ_FNKX01000001.1"/>
</dbReference>
<evidence type="ECO:0000313" key="1">
    <source>
        <dbReference type="EMBL" id="SDR18285.1"/>
    </source>
</evidence>
<dbReference type="Proteomes" id="UP000199365">
    <property type="component" value="Unassembled WGS sequence"/>
</dbReference>
<reference evidence="2" key="1">
    <citation type="submission" date="2016-10" db="EMBL/GenBank/DDBJ databases">
        <authorList>
            <person name="Varghese N."/>
            <person name="Submissions S."/>
        </authorList>
    </citation>
    <scope>NUCLEOTIDE SEQUENCE [LARGE SCALE GENOMIC DNA]</scope>
    <source>
        <strain evidence="2">DUS833</strain>
    </source>
</reference>
<protein>
    <submittedName>
        <fullName evidence="1">Uncharacterized protein</fullName>
    </submittedName>
</protein>
<dbReference type="EMBL" id="FNKX01000001">
    <property type="protein sequence ID" value="SDR18285.1"/>
    <property type="molecule type" value="Genomic_DNA"/>
</dbReference>
<dbReference type="STRING" id="157910.SAMN05445850_3162"/>
<sequence length="195" mass="21341">MTPIAYRNSFPLTSVISALSPDLGKAEQFEFPVQIGQLVPFDLKWSFGTDLHGSIFSIVKPNAAGAADVAEIVIETRPTDRAREKLLLERSIIRFLSLEGLEDEEAEKQLFAAVPEALVFISELPPEIPLPQPSIAFDGMVTLEWRDGTKKATAMFEGDNDYGYTYFRNGSFVPGQNTAIAGGGIPQDLKDYLGA</sequence>
<name>A0A1H1GYG3_9BURK</name>
<organism evidence="1 2">
    <name type="scientific">Paraburkholderia tuberum</name>
    <dbReference type="NCBI Taxonomy" id="157910"/>
    <lineage>
        <taxon>Bacteria</taxon>
        <taxon>Pseudomonadati</taxon>
        <taxon>Pseudomonadota</taxon>
        <taxon>Betaproteobacteria</taxon>
        <taxon>Burkholderiales</taxon>
        <taxon>Burkholderiaceae</taxon>
        <taxon>Paraburkholderia</taxon>
    </lineage>
</organism>
<evidence type="ECO:0000313" key="2">
    <source>
        <dbReference type="Proteomes" id="UP000199365"/>
    </source>
</evidence>
<accession>A0A1H1GYG3</accession>
<dbReference type="AlphaFoldDB" id="A0A1H1GYG3"/>
<proteinExistence type="predicted"/>
<keyword evidence="2" id="KW-1185">Reference proteome</keyword>
<gene>
    <name evidence="1" type="ORF">SAMN05445850_3162</name>
</gene>